<dbReference type="Proteomes" id="UP000812982">
    <property type="component" value="Unassembled WGS sequence"/>
</dbReference>
<name>A0ABS6KT74_9MYCO</name>
<feature type="domain" description="VOC" evidence="1">
    <location>
        <begin position="8"/>
        <end position="125"/>
    </location>
</feature>
<organism evidence="2 3">
    <name type="scientific">[Mycobacterium] fortunisiensis</name>
    <dbReference type="NCBI Taxonomy" id="2600579"/>
    <lineage>
        <taxon>Bacteria</taxon>
        <taxon>Bacillati</taxon>
        <taxon>Actinomycetota</taxon>
        <taxon>Actinomycetes</taxon>
        <taxon>Mycobacteriales</taxon>
        <taxon>Mycobacteriaceae</taxon>
        <taxon>Mycolicibacterium</taxon>
    </lineage>
</organism>
<dbReference type="InterPro" id="IPR004360">
    <property type="entry name" value="Glyas_Fos-R_dOase_dom"/>
</dbReference>
<evidence type="ECO:0000259" key="1">
    <source>
        <dbReference type="PROSITE" id="PS51819"/>
    </source>
</evidence>
<dbReference type="PROSITE" id="PS51819">
    <property type="entry name" value="VOC"/>
    <property type="match status" value="1"/>
</dbReference>
<comment type="caution">
    <text evidence="2">The sequence shown here is derived from an EMBL/GenBank/DDBJ whole genome shotgun (WGS) entry which is preliminary data.</text>
</comment>
<dbReference type="Pfam" id="PF00903">
    <property type="entry name" value="Glyoxalase"/>
    <property type="match status" value="1"/>
</dbReference>
<reference evidence="2 3" key="1">
    <citation type="journal article" date="2021" name="Sci. Rep.">
        <title>Phenotypic and genomic hallmarks of a novel, potentially pathogenic rapidly growing Mycobacterium species related to the Mycobacterium fortuitum complex.</title>
        <authorList>
            <person name="Gharbi R."/>
            <person name="Khanna V."/>
            <person name="Frigui W."/>
            <person name="Mhenni B."/>
            <person name="Brosch R."/>
            <person name="Mardassi H."/>
        </authorList>
    </citation>
    <scope>NUCLEOTIDE SEQUENCE [LARGE SCALE GENOMIC DNA]</scope>
    <source>
        <strain evidence="2 3">TNTM28</strain>
    </source>
</reference>
<proteinExistence type="predicted"/>
<dbReference type="InterPro" id="IPR037523">
    <property type="entry name" value="VOC_core"/>
</dbReference>
<accession>A0ABS6KT74</accession>
<dbReference type="EMBL" id="VOMB01000025">
    <property type="protein sequence ID" value="MBU9766811.1"/>
    <property type="molecule type" value="Genomic_DNA"/>
</dbReference>
<dbReference type="RefSeq" id="WP_217160682.1">
    <property type="nucleotide sequence ID" value="NZ_VOMB01000025.1"/>
</dbReference>
<dbReference type="CDD" id="cd06587">
    <property type="entry name" value="VOC"/>
    <property type="match status" value="1"/>
</dbReference>
<protein>
    <submittedName>
        <fullName evidence="2">VOC family protein</fullName>
    </submittedName>
</protein>
<evidence type="ECO:0000313" key="3">
    <source>
        <dbReference type="Proteomes" id="UP000812982"/>
    </source>
</evidence>
<keyword evidence="3" id="KW-1185">Reference proteome</keyword>
<sequence length="141" mass="15887">MDNEISVTVASCVVRVTDLHRSVAFYRDVFSCRVSVEAEDMVLLLTPKGFQIYLHVKAPFLSRGLGMLGVQHLIWSTDSEADLERIRERLRAYDPSIYTHTDAATGVRFLDARGPDSERIIVTNPSPNQLPRTAIAERLRS</sequence>
<evidence type="ECO:0000313" key="2">
    <source>
        <dbReference type="EMBL" id="MBU9766811.1"/>
    </source>
</evidence>
<gene>
    <name evidence="2" type="ORF">FR943_23585</name>
</gene>